<dbReference type="GO" id="GO:0016787">
    <property type="term" value="F:hydrolase activity"/>
    <property type="evidence" value="ECO:0007669"/>
    <property type="project" value="UniProtKB-KW"/>
</dbReference>
<dbReference type="Gene3D" id="3.40.50.1820">
    <property type="entry name" value="alpha/beta hydrolase"/>
    <property type="match status" value="1"/>
</dbReference>
<dbReference type="PRINTS" id="PR00111">
    <property type="entry name" value="ABHYDROLASE"/>
</dbReference>
<dbReference type="InterPro" id="IPR000073">
    <property type="entry name" value="AB_hydrolase_1"/>
</dbReference>
<dbReference type="SUPFAM" id="SSF53474">
    <property type="entry name" value="alpha/beta-Hydrolases"/>
    <property type="match status" value="1"/>
</dbReference>
<dbReference type="InterPro" id="IPR050266">
    <property type="entry name" value="AB_hydrolase_sf"/>
</dbReference>
<dbReference type="AlphaFoldDB" id="A0A0G3BD63"/>
<dbReference type="Pfam" id="PF12697">
    <property type="entry name" value="Abhydrolase_6"/>
    <property type="match status" value="1"/>
</dbReference>
<accession>A0A0G3BD63</accession>
<organism evidence="3 4">
    <name type="scientific">Caldimonas brevitalea</name>
    <dbReference type="NCBI Taxonomy" id="413882"/>
    <lineage>
        <taxon>Bacteria</taxon>
        <taxon>Pseudomonadati</taxon>
        <taxon>Pseudomonadota</taxon>
        <taxon>Betaproteobacteria</taxon>
        <taxon>Burkholderiales</taxon>
        <taxon>Sphaerotilaceae</taxon>
        <taxon>Caldimonas</taxon>
    </lineage>
</organism>
<dbReference type="PANTHER" id="PTHR43798:SF31">
    <property type="entry name" value="AB HYDROLASE SUPERFAMILY PROTEIN YCLE"/>
    <property type="match status" value="1"/>
</dbReference>
<protein>
    <submittedName>
        <fullName evidence="3">Beta-ketoadipate enol-lactone hydrolase</fullName>
    </submittedName>
</protein>
<proteinExistence type="predicted"/>
<dbReference type="OrthoDB" id="5380819at2"/>
<reference evidence="3 4" key="1">
    <citation type="submission" date="2015-05" db="EMBL/GenBank/DDBJ databases">
        <authorList>
            <person name="Tang B."/>
            <person name="Yu Y."/>
        </authorList>
    </citation>
    <scope>NUCLEOTIDE SEQUENCE [LARGE SCALE GENOMIC DNA]</scope>
    <source>
        <strain evidence="3 4">DSM 7029</strain>
    </source>
</reference>
<gene>
    <name evidence="3" type="ORF">AAW51_0618</name>
</gene>
<evidence type="ECO:0000256" key="1">
    <source>
        <dbReference type="ARBA" id="ARBA00022801"/>
    </source>
</evidence>
<keyword evidence="4" id="KW-1185">Reference proteome</keyword>
<evidence type="ECO:0000259" key="2">
    <source>
        <dbReference type="Pfam" id="PF12697"/>
    </source>
</evidence>
<sequence length="312" mass="35170">MDCLDDRVVPHAVHDYLENLRLATELAGFGNIDLVAPAVRRIMLGSMRFRYLDWGPNGRPLIFLHGGGLNAHTWDLVCLSLRERYHCLALDLRGHGESDWSADCDYSVEAEVADLEAFVDALGLEDFALVGMSLGGLSAIVYAGRRSLQMNGLVLVDVGPKIDVAAAERIRRFMISADELEAINHFVSGAEQMNSPRQQRVLRFRLLHNLRRLPNGTWTWQYDQRRWRRAKARDMAAGAAKLWTDVRRIQCPTLVVRGASSDVFRDEDAEQLVRELVSGRWVRVENAGHNVQTDAPRALARILSDFLEANRA</sequence>
<dbReference type="GO" id="GO:0016020">
    <property type="term" value="C:membrane"/>
    <property type="evidence" value="ECO:0007669"/>
    <property type="project" value="TreeGrafter"/>
</dbReference>
<dbReference type="PRINTS" id="PR00412">
    <property type="entry name" value="EPOXHYDRLASE"/>
</dbReference>
<keyword evidence="1 3" id="KW-0378">Hydrolase</keyword>
<dbReference type="InterPro" id="IPR000639">
    <property type="entry name" value="Epox_hydrolase-like"/>
</dbReference>
<evidence type="ECO:0000313" key="3">
    <source>
        <dbReference type="EMBL" id="AKJ27309.1"/>
    </source>
</evidence>
<dbReference type="EMBL" id="CP011371">
    <property type="protein sequence ID" value="AKJ27309.1"/>
    <property type="molecule type" value="Genomic_DNA"/>
</dbReference>
<dbReference type="KEGG" id="pbh:AAW51_0618"/>
<dbReference type="PANTHER" id="PTHR43798">
    <property type="entry name" value="MONOACYLGLYCEROL LIPASE"/>
    <property type="match status" value="1"/>
</dbReference>
<name>A0A0G3BD63_9BURK</name>
<evidence type="ECO:0000313" key="4">
    <source>
        <dbReference type="Proteomes" id="UP000035352"/>
    </source>
</evidence>
<dbReference type="STRING" id="413882.AAW51_0618"/>
<dbReference type="RefSeq" id="WP_053013287.1">
    <property type="nucleotide sequence ID" value="NZ_CP011371.1"/>
</dbReference>
<dbReference type="Proteomes" id="UP000035352">
    <property type="component" value="Chromosome"/>
</dbReference>
<dbReference type="InterPro" id="IPR029058">
    <property type="entry name" value="AB_hydrolase_fold"/>
</dbReference>
<feature type="domain" description="AB hydrolase-1" evidence="2">
    <location>
        <begin position="61"/>
        <end position="301"/>
    </location>
</feature>